<feature type="chain" id="PRO_5044010194" evidence="2">
    <location>
        <begin position="20"/>
        <end position="159"/>
    </location>
</feature>
<dbReference type="Proteomes" id="UP001178508">
    <property type="component" value="Chromosome 12"/>
</dbReference>
<name>A0AAV1G6I8_XYRNO</name>
<sequence>MFTVSALLCSMMALTIGAAVQPLVYKKTTSCPCGWTEYLDRCFIYIPEIMTWSEAQKNCQSMKANLASVRSFEEYAAIQKLTAFNGYRNTWIGGSDSQQEGFWFWIDGTPVTYTNWCPYQPDNLGEQHCIQMNYGARKCWDDTKCSTLYPSICAKKILG</sequence>
<organism evidence="4 5">
    <name type="scientific">Xyrichtys novacula</name>
    <name type="common">Pearly razorfish</name>
    <name type="synonym">Hemipteronotus novacula</name>
    <dbReference type="NCBI Taxonomy" id="13765"/>
    <lineage>
        <taxon>Eukaryota</taxon>
        <taxon>Metazoa</taxon>
        <taxon>Chordata</taxon>
        <taxon>Craniata</taxon>
        <taxon>Vertebrata</taxon>
        <taxon>Euteleostomi</taxon>
        <taxon>Actinopterygii</taxon>
        <taxon>Neopterygii</taxon>
        <taxon>Teleostei</taxon>
        <taxon>Neoteleostei</taxon>
        <taxon>Acanthomorphata</taxon>
        <taxon>Eupercaria</taxon>
        <taxon>Labriformes</taxon>
        <taxon>Labridae</taxon>
        <taxon>Xyrichtys</taxon>
    </lineage>
</organism>
<dbReference type="Pfam" id="PF00059">
    <property type="entry name" value="Lectin_C"/>
    <property type="match status" value="1"/>
</dbReference>
<dbReference type="InterPro" id="IPR016186">
    <property type="entry name" value="C-type_lectin-like/link_sf"/>
</dbReference>
<dbReference type="AlphaFoldDB" id="A0AAV1G6I8"/>
<evidence type="ECO:0000313" key="5">
    <source>
        <dbReference type="Proteomes" id="UP001178508"/>
    </source>
</evidence>
<dbReference type="PROSITE" id="PS50041">
    <property type="entry name" value="C_TYPE_LECTIN_2"/>
    <property type="match status" value="1"/>
</dbReference>
<keyword evidence="2" id="KW-0732">Signal</keyword>
<dbReference type="InterPro" id="IPR002353">
    <property type="entry name" value="AntifreezeII"/>
</dbReference>
<dbReference type="PRINTS" id="PR00356">
    <property type="entry name" value="ANTIFREEZEII"/>
</dbReference>
<feature type="signal peptide" evidence="2">
    <location>
        <begin position="1"/>
        <end position="19"/>
    </location>
</feature>
<dbReference type="InterPro" id="IPR001304">
    <property type="entry name" value="C-type_lectin-like"/>
</dbReference>
<dbReference type="SMART" id="SM00034">
    <property type="entry name" value="CLECT"/>
    <property type="match status" value="1"/>
</dbReference>
<evidence type="ECO:0000313" key="4">
    <source>
        <dbReference type="EMBL" id="CAJ1069652.1"/>
    </source>
</evidence>
<evidence type="ECO:0000256" key="2">
    <source>
        <dbReference type="SAM" id="SignalP"/>
    </source>
</evidence>
<dbReference type="InterPro" id="IPR016187">
    <property type="entry name" value="CTDL_fold"/>
</dbReference>
<accession>A0AAV1G6I8</accession>
<evidence type="ECO:0000256" key="1">
    <source>
        <dbReference type="ARBA" id="ARBA00023157"/>
    </source>
</evidence>
<evidence type="ECO:0000259" key="3">
    <source>
        <dbReference type="PROSITE" id="PS50041"/>
    </source>
</evidence>
<dbReference type="InterPro" id="IPR050111">
    <property type="entry name" value="C-type_lectin/snaclec_domain"/>
</dbReference>
<gene>
    <name evidence="4" type="ORF">XNOV1_A030564</name>
</gene>
<dbReference type="PROSITE" id="PS00615">
    <property type="entry name" value="C_TYPE_LECTIN_1"/>
    <property type="match status" value="1"/>
</dbReference>
<feature type="domain" description="C-type lectin" evidence="3">
    <location>
        <begin position="38"/>
        <end position="154"/>
    </location>
</feature>
<dbReference type="EMBL" id="OY660875">
    <property type="protein sequence ID" value="CAJ1069652.1"/>
    <property type="molecule type" value="Genomic_DNA"/>
</dbReference>
<keyword evidence="5" id="KW-1185">Reference proteome</keyword>
<dbReference type="Gene3D" id="3.10.100.10">
    <property type="entry name" value="Mannose-Binding Protein A, subunit A"/>
    <property type="match status" value="1"/>
</dbReference>
<dbReference type="SUPFAM" id="SSF56436">
    <property type="entry name" value="C-type lectin-like"/>
    <property type="match status" value="1"/>
</dbReference>
<dbReference type="InterPro" id="IPR018378">
    <property type="entry name" value="C-type_lectin_CS"/>
</dbReference>
<keyword evidence="1" id="KW-1015">Disulfide bond</keyword>
<protein>
    <submittedName>
        <fullName evidence="4">Type-2 ice-structuring protein-like</fullName>
    </submittedName>
</protein>
<dbReference type="PANTHER" id="PTHR22803">
    <property type="entry name" value="MANNOSE, PHOSPHOLIPASE, LECTIN RECEPTOR RELATED"/>
    <property type="match status" value="1"/>
</dbReference>
<proteinExistence type="predicted"/>
<reference evidence="4" key="1">
    <citation type="submission" date="2023-08" db="EMBL/GenBank/DDBJ databases">
        <authorList>
            <person name="Alioto T."/>
            <person name="Alioto T."/>
            <person name="Gomez Garrido J."/>
        </authorList>
    </citation>
    <scope>NUCLEOTIDE SEQUENCE</scope>
</reference>
<dbReference type="CDD" id="cd00037">
    <property type="entry name" value="CLECT"/>
    <property type="match status" value="1"/>
</dbReference>